<keyword evidence="4" id="KW-1185">Reference proteome</keyword>
<dbReference type="EMBL" id="CP001686">
    <property type="protein sequence ID" value="ACV05810.1"/>
    <property type="molecule type" value="Genomic_DNA"/>
</dbReference>
<dbReference type="eggNOG" id="COG2265">
    <property type="taxonomic scope" value="Bacteria"/>
</dbReference>
<evidence type="ECO:0000313" key="4">
    <source>
        <dbReference type="Proteomes" id="UP000006666"/>
    </source>
</evidence>
<dbReference type="RefSeq" id="WP_012802225.1">
    <property type="nucleotide sequence ID" value="NC_013169.1"/>
</dbReference>
<dbReference type="SUPFAM" id="SSF53335">
    <property type="entry name" value="S-adenosyl-L-methionine-dependent methyltransferases"/>
    <property type="match status" value="1"/>
</dbReference>
<protein>
    <recommendedName>
        <fullName evidence="2">THUMP-like domain-containing protein</fullName>
    </recommendedName>
</protein>
<evidence type="ECO:0000256" key="1">
    <source>
        <dbReference type="SAM" id="MobiDB-lite"/>
    </source>
</evidence>
<gene>
    <name evidence="3" type="ordered locus">Ksed_07540</name>
</gene>
<dbReference type="Proteomes" id="UP000006666">
    <property type="component" value="Chromosome"/>
</dbReference>
<name>C7NEY6_KYTSD</name>
<dbReference type="KEGG" id="kse:Ksed_07540"/>
<feature type="compositionally biased region" description="Low complexity" evidence="1">
    <location>
        <begin position="275"/>
        <end position="292"/>
    </location>
</feature>
<feature type="domain" description="THUMP-like" evidence="2">
    <location>
        <begin position="402"/>
        <end position="470"/>
    </location>
</feature>
<accession>C7NEY6</accession>
<proteinExistence type="predicted"/>
<dbReference type="Gene3D" id="3.40.50.150">
    <property type="entry name" value="Vaccinia Virus protein VP39"/>
    <property type="match status" value="1"/>
</dbReference>
<evidence type="ECO:0000313" key="3">
    <source>
        <dbReference type="EMBL" id="ACV05810.1"/>
    </source>
</evidence>
<dbReference type="InterPro" id="IPR041497">
    <property type="entry name" value="Thump-like"/>
</dbReference>
<dbReference type="HOGENOM" id="CLU_038123_1_1_11"/>
<evidence type="ECO:0000259" key="2">
    <source>
        <dbReference type="Pfam" id="PF18096"/>
    </source>
</evidence>
<dbReference type="InterPro" id="IPR029063">
    <property type="entry name" value="SAM-dependent_MTases_sf"/>
</dbReference>
<dbReference type="STRING" id="478801.Ksed_07540"/>
<feature type="region of interest" description="Disordered" evidence="1">
    <location>
        <begin position="275"/>
        <end position="315"/>
    </location>
</feature>
<dbReference type="AlphaFoldDB" id="C7NEY6"/>
<organism evidence="3 4">
    <name type="scientific">Kytococcus sedentarius (strain ATCC 14392 / DSM 20547 / JCM 11482 / CCUG 33030 / NBRC 15357 / NCTC 11040 / CCM 314 / 541)</name>
    <name type="common">Micrococcus sedentarius</name>
    <dbReference type="NCBI Taxonomy" id="478801"/>
    <lineage>
        <taxon>Bacteria</taxon>
        <taxon>Bacillati</taxon>
        <taxon>Actinomycetota</taxon>
        <taxon>Actinomycetes</taxon>
        <taxon>Micrococcales</taxon>
        <taxon>Kytococcaceae</taxon>
        <taxon>Kytococcus</taxon>
    </lineage>
</organism>
<sequence length="474" mass="48657">MSPTADGTPSVAATPPTGPTEAELLAAVAPGADPELDAQVAQVRARGLDALAAAAALRRSGTDPARAAAALTQAELRATASAKFGARAEQMLFTRAGLEQATRWQVAALHARTFEAAGIEHVTDVGCGLGADSHAIALRVDGVTAVEADAVTAAAARHNLAEAGARVLHAEAGPDLTPPDGVARDRWGLWFDPARRTGVADAHGRARRVSGPGALQPNFNLVQQLAADAALTGCKVGPGWRHRDVPPGAHAQWVSHDGDLVEAVLWMGPALATTDPGTAPASGAGADAGADAGPDRPRTGQDPATAACHPRPGTRSATRLAADGTVLAHADSAQLDTDPAGGPAHRILTGEDELATHLWEPDPALAQAGLVGLLARDAPGAAELGPGVGWLTADGPGDPAWVRTHRVVELLSPRPKALNAWARRRDVGELVLRKHGSSLDPARLRRQLRTGGSQRAVLLLTRVGERQVAVELAP</sequence>
<dbReference type="Pfam" id="PF18096">
    <property type="entry name" value="Thump_like"/>
    <property type="match status" value="1"/>
</dbReference>
<reference evidence="3 4" key="1">
    <citation type="journal article" date="2009" name="Stand. Genomic Sci.">
        <title>Complete genome sequence of Kytococcus sedentarius type strain (541).</title>
        <authorList>
            <person name="Sims D."/>
            <person name="Brettin T."/>
            <person name="Detter J.C."/>
            <person name="Han C."/>
            <person name="Lapidus A."/>
            <person name="Copeland A."/>
            <person name="Glavina Del Rio T."/>
            <person name="Nolan M."/>
            <person name="Chen F."/>
            <person name="Lucas S."/>
            <person name="Tice H."/>
            <person name="Cheng J.F."/>
            <person name="Bruce D."/>
            <person name="Goodwin L."/>
            <person name="Pitluck S."/>
            <person name="Ovchinnikova G."/>
            <person name="Pati A."/>
            <person name="Ivanova N."/>
            <person name="Mavrommatis K."/>
            <person name="Chen A."/>
            <person name="Palaniappan K."/>
            <person name="D'haeseleer P."/>
            <person name="Chain P."/>
            <person name="Bristow J."/>
            <person name="Eisen J.A."/>
            <person name="Markowitz V."/>
            <person name="Hugenholtz P."/>
            <person name="Schneider S."/>
            <person name="Goker M."/>
            <person name="Pukall R."/>
            <person name="Kyrpides N.C."/>
            <person name="Klenk H.P."/>
        </authorList>
    </citation>
    <scope>NUCLEOTIDE SEQUENCE [LARGE SCALE GENOMIC DNA]</scope>
    <source>
        <strain evidence="4">ATCC 14392 / DSM 20547 / JCM 11482 / CCUG 33030 / NBRC 15357 / NCTC 11040 / CCM 314 / 541</strain>
    </source>
</reference>